<dbReference type="OrthoDB" id="3262598at2759"/>
<name>A0A286U7G7_9AGAM</name>
<sequence>MNLRSDPYNQVSSSHRSRSRSQSQSLSQNPRISSGRASAPAEPLRESRRSAASNVNNASAHAYAPATTTTRSRSTSAAAIYAQQPPPLRSQAEPRQPSYPREQQRPRSSSSSRQPSIPSSTRTAYDHSTRRDAYGGVEHRDYRPQEDTRIRTETRQIYTDNFNPVHYITPEAATAARASFESNQATHRSRPRDIGLGQGRDTRHAERSRTAQAIADTPSSESDPLIHPALGWWPDNDPTRPLMKWDLADPNASPCYKREFTTDELYASPITPPVKRMQINLNKDMGYRYFLGPMVHQGRESLLTLRDFFGALTKLMYTPDSVPHAYWARTPSSLKSLILSSYLHRTGKTMPTNPPHRRPKTWGQLMEETVVEGAKTGMTKLLPVDLLAGSTLFAGMEWAKETGEWVLRTISHPKKRSSAPSSMVGGYVEPEYHNPMRAVPVPPPMLDPFATTIPGVSRRGVLDGSTSRWVPRYS</sequence>
<dbReference type="EMBL" id="NBII01000010">
    <property type="protein sequence ID" value="PAV15520.1"/>
    <property type="molecule type" value="Genomic_DNA"/>
</dbReference>
<feature type="compositionally biased region" description="Low complexity" evidence="1">
    <location>
        <begin position="50"/>
        <end position="82"/>
    </location>
</feature>
<dbReference type="Pfam" id="PF20415">
    <property type="entry name" value="DUF6699"/>
    <property type="match status" value="1"/>
</dbReference>
<protein>
    <recommendedName>
        <fullName evidence="2">DUF6699 domain-containing protein</fullName>
    </recommendedName>
</protein>
<organism evidence="3 4">
    <name type="scientific">Pyrrhoderma noxium</name>
    <dbReference type="NCBI Taxonomy" id="2282107"/>
    <lineage>
        <taxon>Eukaryota</taxon>
        <taxon>Fungi</taxon>
        <taxon>Dikarya</taxon>
        <taxon>Basidiomycota</taxon>
        <taxon>Agaricomycotina</taxon>
        <taxon>Agaricomycetes</taxon>
        <taxon>Hymenochaetales</taxon>
        <taxon>Hymenochaetaceae</taxon>
        <taxon>Pyrrhoderma</taxon>
    </lineage>
</organism>
<feature type="region of interest" description="Disordered" evidence="1">
    <location>
        <begin position="1"/>
        <end position="157"/>
    </location>
</feature>
<proteinExistence type="predicted"/>
<feature type="compositionally biased region" description="Basic and acidic residues" evidence="1">
    <location>
        <begin position="124"/>
        <end position="154"/>
    </location>
</feature>
<feature type="domain" description="DUF6699" evidence="2">
    <location>
        <begin position="244"/>
        <end position="398"/>
    </location>
</feature>
<dbReference type="Proteomes" id="UP000217199">
    <property type="component" value="Unassembled WGS sequence"/>
</dbReference>
<comment type="caution">
    <text evidence="3">The sequence shown here is derived from an EMBL/GenBank/DDBJ whole genome shotgun (WGS) entry which is preliminary data.</text>
</comment>
<accession>A0A286U7G7</accession>
<dbReference type="AlphaFoldDB" id="A0A286U7G7"/>
<evidence type="ECO:0000313" key="4">
    <source>
        <dbReference type="Proteomes" id="UP000217199"/>
    </source>
</evidence>
<feature type="region of interest" description="Disordered" evidence="1">
    <location>
        <begin position="177"/>
        <end position="231"/>
    </location>
</feature>
<dbReference type="InterPro" id="IPR046522">
    <property type="entry name" value="DUF6699"/>
</dbReference>
<evidence type="ECO:0000256" key="1">
    <source>
        <dbReference type="SAM" id="MobiDB-lite"/>
    </source>
</evidence>
<evidence type="ECO:0000313" key="3">
    <source>
        <dbReference type="EMBL" id="PAV15520.1"/>
    </source>
</evidence>
<feature type="compositionally biased region" description="Basic and acidic residues" evidence="1">
    <location>
        <begin position="200"/>
        <end position="209"/>
    </location>
</feature>
<reference evidence="3 4" key="1">
    <citation type="journal article" date="2017" name="Mol. Ecol.">
        <title>Comparative and population genomic landscape of Phellinus noxius: A hypervariable fungus causing root rot in trees.</title>
        <authorList>
            <person name="Chung C.L."/>
            <person name="Lee T.J."/>
            <person name="Akiba M."/>
            <person name="Lee H.H."/>
            <person name="Kuo T.H."/>
            <person name="Liu D."/>
            <person name="Ke H.M."/>
            <person name="Yokoi T."/>
            <person name="Roa M.B."/>
            <person name="Lu M.J."/>
            <person name="Chang Y.Y."/>
            <person name="Ann P.J."/>
            <person name="Tsai J.N."/>
            <person name="Chen C.Y."/>
            <person name="Tzean S.S."/>
            <person name="Ota Y."/>
            <person name="Hattori T."/>
            <person name="Sahashi N."/>
            <person name="Liou R.F."/>
            <person name="Kikuchi T."/>
            <person name="Tsai I.J."/>
        </authorList>
    </citation>
    <scope>NUCLEOTIDE SEQUENCE [LARGE SCALE GENOMIC DNA]</scope>
    <source>
        <strain evidence="3 4">FFPRI411160</strain>
    </source>
</reference>
<keyword evidence="4" id="KW-1185">Reference proteome</keyword>
<evidence type="ECO:0000259" key="2">
    <source>
        <dbReference type="Pfam" id="PF20415"/>
    </source>
</evidence>
<gene>
    <name evidence="3" type="ORF">PNOK_0928400</name>
</gene>
<feature type="compositionally biased region" description="Low complexity" evidence="1">
    <location>
        <begin position="94"/>
        <end position="122"/>
    </location>
</feature>
<dbReference type="InParanoid" id="A0A286U7G7"/>